<accession>A0A8J4BV20</accession>
<dbReference type="Proteomes" id="UP000747110">
    <property type="component" value="Unassembled WGS sequence"/>
</dbReference>
<dbReference type="EMBL" id="BNCP01000001">
    <property type="protein sequence ID" value="GIL69664.1"/>
    <property type="molecule type" value="Genomic_DNA"/>
</dbReference>
<protein>
    <submittedName>
        <fullName evidence="1">Uncharacterized protein</fullName>
    </submittedName>
</protein>
<gene>
    <name evidence="1" type="ORF">Vretifemale_577</name>
    <name evidence="2" type="ORF">Vretimale_10264</name>
</gene>
<evidence type="ECO:0000313" key="3">
    <source>
        <dbReference type="Proteomes" id="UP000747110"/>
    </source>
</evidence>
<organism evidence="1 3">
    <name type="scientific">Volvox reticuliferus</name>
    <dbReference type="NCBI Taxonomy" id="1737510"/>
    <lineage>
        <taxon>Eukaryota</taxon>
        <taxon>Viridiplantae</taxon>
        <taxon>Chlorophyta</taxon>
        <taxon>core chlorophytes</taxon>
        <taxon>Chlorophyceae</taxon>
        <taxon>CS clade</taxon>
        <taxon>Chlamydomonadales</taxon>
        <taxon>Volvocaceae</taxon>
        <taxon>Volvox</taxon>
    </lineage>
</organism>
<evidence type="ECO:0000313" key="2">
    <source>
        <dbReference type="EMBL" id="GIM05841.1"/>
    </source>
</evidence>
<sequence length="571" mass="62246">MQHNSNPTLALRAQTCVPATPAICPQLPEPFWTPATTDDYVVSGSWPRSTEVVPATLPANKMSFTKVKTWVIRTRDGNFSKEKKAVATTNMNNSNGSSRGNFELDLGSKPTRNGFQQMVDDTKEKLMTVTAQAFSKQRWSRSWNFLKLQRQDEGQADLPAPAQMPQAYSELANSEERFIVKALALVDCVPESAEDDDGLRWRKATKAVEADLQAAVAEEGRRREAATAELQAAVAEEGRRREAAEAATAELQAAVAEEGRRREAAEAATAELRATVAEEGRRREAATAELQAAVAEEGRRREAAEAATAELQAAVAEEGRRREAAEAATAELQAAVAEEGRRREAAEAATAELRATVAEEGRRREAAEAATAELQAAVAEEGRRREAAEAATAELRAMMVKMEEQVRCSKEQITKCDALQERFANVQKSMKLYRFQSRRLKRLLKQSRGQTLDPVEDIYLNDEDDVHMADLISGFEEPVQAETVPAPSEPVTAPAATEPTSLTKLEERLHAGPKHCDSQSTAISTPCIAGIRGSFVEMFGSRFCGQASIAAPSKSVFAKLLKAAGGQPSYR</sequence>
<evidence type="ECO:0000313" key="1">
    <source>
        <dbReference type="EMBL" id="GIL69664.1"/>
    </source>
</evidence>
<name>A0A8J4BV20_9CHLO</name>
<dbReference type="AlphaFoldDB" id="A0A8J4BV20"/>
<dbReference type="Proteomes" id="UP000722791">
    <property type="component" value="Unassembled WGS sequence"/>
</dbReference>
<dbReference type="EMBL" id="BNCQ01000019">
    <property type="protein sequence ID" value="GIM05841.1"/>
    <property type="molecule type" value="Genomic_DNA"/>
</dbReference>
<proteinExistence type="predicted"/>
<comment type="caution">
    <text evidence="1">The sequence shown here is derived from an EMBL/GenBank/DDBJ whole genome shotgun (WGS) entry which is preliminary data.</text>
</comment>
<keyword evidence="3" id="KW-1185">Reference proteome</keyword>
<reference evidence="1" key="1">
    <citation type="journal article" date="2021" name="Proc. Natl. Acad. Sci. U.S.A.">
        <title>Three genomes in the algal genus Volvox reveal the fate of a haploid sex-determining region after a transition to homothallism.</title>
        <authorList>
            <person name="Yamamoto K."/>
            <person name="Hamaji T."/>
            <person name="Kawai-Toyooka H."/>
            <person name="Matsuzaki R."/>
            <person name="Takahashi F."/>
            <person name="Nishimura Y."/>
            <person name="Kawachi M."/>
            <person name="Noguchi H."/>
            <person name="Minakuchi Y."/>
            <person name="Umen J.G."/>
            <person name="Toyoda A."/>
            <person name="Nozaki H."/>
        </authorList>
    </citation>
    <scope>NUCLEOTIDE SEQUENCE</scope>
    <source>
        <strain evidence="2">NIES-3785</strain>
        <strain evidence="1">NIES-3786</strain>
    </source>
</reference>